<evidence type="ECO:0000313" key="3">
    <source>
        <dbReference type="EMBL" id="GAA5012462.1"/>
    </source>
</evidence>
<name>A0ABP9IYG2_9ACTN</name>
<proteinExistence type="predicted"/>
<keyword evidence="4" id="KW-1185">Reference proteome</keyword>
<evidence type="ECO:0000259" key="2">
    <source>
        <dbReference type="Pfam" id="PF14040"/>
    </source>
</evidence>
<feature type="region of interest" description="Disordered" evidence="1">
    <location>
        <begin position="1"/>
        <end position="39"/>
    </location>
</feature>
<protein>
    <recommendedName>
        <fullName evidence="2">Deoxyribonuclease NucA/NucB domain-containing protein</fullName>
    </recommendedName>
</protein>
<feature type="domain" description="Deoxyribonuclease NucA/NucB" evidence="2">
    <location>
        <begin position="48"/>
        <end position="128"/>
    </location>
</feature>
<dbReference type="Proteomes" id="UP001500610">
    <property type="component" value="Unassembled WGS sequence"/>
</dbReference>
<sequence>MSQSDPDVDESALHIYDAQNRPERTFPSWPNKTVPGASEPLHRLIDADEQQKNRSKSIATCNNAWGDYSGTSLQCDEYPFASTKEGSNKGDDRYSVRLIEGTDNEEGGRRLNTMYTLNRMLDGDPFYVKITR</sequence>
<gene>
    <name evidence="3" type="ORF">GCM10023257_69990</name>
</gene>
<comment type="caution">
    <text evidence="3">The sequence shown here is derived from an EMBL/GenBank/DDBJ whole genome shotgun (WGS) entry which is preliminary data.</text>
</comment>
<accession>A0ABP9IYG2</accession>
<dbReference type="RefSeq" id="WP_226028435.1">
    <property type="nucleotide sequence ID" value="NZ_BAABIV010000037.1"/>
</dbReference>
<dbReference type="InterPro" id="IPR029476">
    <property type="entry name" value="DNase_NucA_NucB"/>
</dbReference>
<feature type="compositionally biased region" description="Acidic residues" evidence="1">
    <location>
        <begin position="1"/>
        <end position="10"/>
    </location>
</feature>
<evidence type="ECO:0000256" key="1">
    <source>
        <dbReference type="SAM" id="MobiDB-lite"/>
    </source>
</evidence>
<organism evidence="3 4">
    <name type="scientific">Streptomyces hyderabadensis</name>
    <dbReference type="NCBI Taxonomy" id="598549"/>
    <lineage>
        <taxon>Bacteria</taxon>
        <taxon>Bacillati</taxon>
        <taxon>Actinomycetota</taxon>
        <taxon>Actinomycetes</taxon>
        <taxon>Kitasatosporales</taxon>
        <taxon>Streptomycetaceae</taxon>
        <taxon>Streptomyces</taxon>
    </lineage>
</organism>
<dbReference type="Pfam" id="PF14040">
    <property type="entry name" value="DNase_NucA_NucB"/>
    <property type="match status" value="1"/>
</dbReference>
<reference evidence="4" key="1">
    <citation type="journal article" date="2019" name="Int. J. Syst. Evol. Microbiol.">
        <title>The Global Catalogue of Microorganisms (GCM) 10K type strain sequencing project: providing services to taxonomists for standard genome sequencing and annotation.</title>
        <authorList>
            <consortium name="The Broad Institute Genomics Platform"/>
            <consortium name="The Broad Institute Genome Sequencing Center for Infectious Disease"/>
            <person name="Wu L."/>
            <person name="Ma J."/>
        </authorList>
    </citation>
    <scope>NUCLEOTIDE SEQUENCE [LARGE SCALE GENOMIC DNA]</scope>
    <source>
        <strain evidence="4">JCM 17657</strain>
    </source>
</reference>
<evidence type="ECO:0000313" key="4">
    <source>
        <dbReference type="Proteomes" id="UP001500610"/>
    </source>
</evidence>
<dbReference type="EMBL" id="BAABIV010000037">
    <property type="protein sequence ID" value="GAA5012462.1"/>
    <property type="molecule type" value="Genomic_DNA"/>
</dbReference>